<evidence type="ECO:0000313" key="6">
    <source>
        <dbReference type="EMBL" id="KAB8069619.1"/>
    </source>
</evidence>
<dbReference type="InterPro" id="IPR009311">
    <property type="entry name" value="IFI6/IFI27-like"/>
</dbReference>
<keyword evidence="3" id="KW-0812">Transmembrane</keyword>
<protein>
    <submittedName>
        <fullName evidence="6">Uncharacterized protein</fullName>
    </submittedName>
</protein>
<dbReference type="PANTHER" id="PTHR16932">
    <property type="entry name" value="INTERFERON ALPHA-INDUCIBLE PROTEIN 27"/>
    <property type="match status" value="1"/>
</dbReference>
<evidence type="ECO:0000313" key="7">
    <source>
        <dbReference type="Proteomes" id="UP000326565"/>
    </source>
</evidence>
<proteinExistence type="inferred from homology"/>
<dbReference type="Pfam" id="PF06140">
    <property type="entry name" value="Ifi-6-16"/>
    <property type="match status" value="1"/>
</dbReference>
<keyword evidence="4" id="KW-1133">Transmembrane helix</keyword>
<reference evidence="6 7" key="1">
    <citation type="submission" date="2019-04" db="EMBL/GenBank/DDBJ databases">
        <title>Friends and foes A comparative genomics study of 23 Aspergillus species from section Flavi.</title>
        <authorList>
            <consortium name="DOE Joint Genome Institute"/>
            <person name="Kjaerbolling I."/>
            <person name="Vesth T."/>
            <person name="Frisvad J.C."/>
            <person name="Nybo J.L."/>
            <person name="Theobald S."/>
            <person name="Kildgaard S."/>
            <person name="Isbrandt T."/>
            <person name="Kuo A."/>
            <person name="Sato A."/>
            <person name="Lyhne E.K."/>
            <person name="Kogle M.E."/>
            <person name="Wiebenga A."/>
            <person name="Kun R.S."/>
            <person name="Lubbers R.J."/>
            <person name="Makela M.R."/>
            <person name="Barry K."/>
            <person name="Chovatia M."/>
            <person name="Clum A."/>
            <person name="Daum C."/>
            <person name="Haridas S."/>
            <person name="He G."/>
            <person name="LaButti K."/>
            <person name="Lipzen A."/>
            <person name="Mondo S."/>
            <person name="Riley R."/>
            <person name="Salamov A."/>
            <person name="Simmons B.A."/>
            <person name="Magnuson J.K."/>
            <person name="Henrissat B."/>
            <person name="Mortensen U.H."/>
            <person name="Larsen T.O."/>
            <person name="Devries R.P."/>
            <person name="Grigoriev I.V."/>
            <person name="Machida M."/>
            <person name="Baker S.E."/>
            <person name="Andersen M.R."/>
        </authorList>
    </citation>
    <scope>NUCLEOTIDE SEQUENCE [LARGE SCALE GENOMIC DNA]</scope>
    <source>
        <strain evidence="6 7">CBS 151.66</strain>
    </source>
</reference>
<sequence>MERVRQIAAHLNPHFAGLLGSMLNTSNASLDRVKYSAAQVDWLDALAQAMQYVKENPTKVCFKTLKVVVMLLPGLVAGPFLHALGFTRLGPAARSLASCVQSFMGNVAGGGIFACLQSAGMSGYGRVVVENGIRVVVFVLPAA</sequence>
<dbReference type="EMBL" id="ML732333">
    <property type="protein sequence ID" value="KAB8069619.1"/>
    <property type="molecule type" value="Genomic_DNA"/>
</dbReference>
<keyword evidence="7" id="KW-1185">Reference proteome</keyword>
<dbReference type="PANTHER" id="PTHR16932:SF18">
    <property type="entry name" value="INTERFERON, ALPHA-INDUCIBLE PROTEIN 27-LIKE 2"/>
    <property type="match status" value="1"/>
</dbReference>
<accession>A0A5N5WMW7</accession>
<evidence type="ECO:0000256" key="2">
    <source>
        <dbReference type="ARBA" id="ARBA00007262"/>
    </source>
</evidence>
<dbReference type="Gene3D" id="6.10.110.10">
    <property type="match status" value="1"/>
</dbReference>
<name>A0A5N5WMW7_9EURO</name>
<organism evidence="6 7">
    <name type="scientific">Aspergillus leporis</name>
    <dbReference type="NCBI Taxonomy" id="41062"/>
    <lineage>
        <taxon>Eukaryota</taxon>
        <taxon>Fungi</taxon>
        <taxon>Dikarya</taxon>
        <taxon>Ascomycota</taxon>
        <taxon>Pezizomycotina</taxon>
        <taxon>Eurotiomycetes</taxon>
        <taxon>Eurotiomycetidae</taxon>
        <taxon>Eurotiales</taxon>
        <taxon>Aspergillaceae</taxon>
        <taxon>Aspergillus</taxon>
        <taxon>Aspergillus subgen. Circumdati</taxon>
    </lineage>
</organism>
<evidence type="ECO:0000256" key="5">
    <source>
        <dbReference type="ARBA" id="ARBA00023136"/>
    </source>
</evidence>
<comment type="subcellular location">
    <subcellularLocation>
        <location evidence="1">Membrane</location>
        <topology evidence="1">Multi-pass membrane protein</topology>
    </subcellularLocation>
</comment>
<dbReference type="AlphaFoldDB" id="A0A5N5WMW7"/>
<keyword evidence="5" id="KW-0472">Membrane</keyword>
<dbReference type="OrthoDB" id="440424at2759"/>
<evidence type="ECO:0000256" key="3">
    <source>
        <dbReference type="ARBA" id="ARBA00022692"/>
    </source>
</evidence>
<comment type="similarity">
    <text evidence="2">Belongs to the IFI6/IFI27 family.</text>
</comment>
<evidence type="ECO:0000256" key="4">
    <source>
        <dbReference type="ARBA" id="ARBA00022989"/>
    </source>
</evidence>
<evidence type="ECO:0000256" key="1">
    <source>
        <dbReference type="ARBA" id="ARBA00004141"/>
    </source>
</evidence>
<gene>
    <name evidence="6" type="ORF">BDV29DRAFT_161240</name>
</gene>
<dbReference type="Proteomes" id="UP000326565">
    <property type="component" value="Unassembled WGS sequence"/>
</dbReference>
<dbReference type="GO" id="GO:0016020">
    <property type="term" value="C:membrane"/>
    <property type="evidence" value="ECO:0007669"/>
    <property type="project" value="UniProtKB-SubCell"/>
</dbReference>
<dbReference type="InterPro" id="IPR038213">
    <property type="entry name" value="IFI6/IFI27-like_sf"/>
</dbReference>